<dbReference type="InterPro" id="IPR011701">
    <property type="entry name" value="MFS"/>
</dbReference>
<dbReference type="RefSeq" id="WP_092521819.1">
    <property type="nucleotide sequence ID" value="NZ_FNKO01000001.1"/>
</dbReference>
<dbReference type="InterPro" id="IPR036259">
    <property type="entry name" value="MFS_trans_sf"/>
</dbReference>
<dbReference type="CDD" id="cd17341">
    <property type="entry name" value="MFS_NRT2_like"/>
    <property type="match status" value="1"/>
</dbReference>
<dbReference type="EMBL" id="FNKO01000001">
    <property type="protein sequence ID" value="SDQ34801.1"/>
    <property type="molecule type" value="Genomic_DNA"/>
</dbReference>
<dbReference type="Gene3D" id="1.20.1250.20">
    <property type="entry name" value="MFS general substrate transporter like domains"/>
    <property type="match status" value="1"/>
</dbReference>
<gene>
    <name evidence="8" type="ORF">SAMN04489718_1419</name>
</gene>
<feature type="transmembrane region" description="Helical" evidence="7">
    <location>
        <begin position="246"/>
        <end position="267"/>
    </location>
</feature>
<evidence type="ECO:0000256" key="5">
    <source>
        <dbReference type="ARBA" id="ARBA00023136"/>
    </source>
</evidence>
<name>A0A1H1A5N0_9ACTN</name>
<dbReference type="Proteomes" id="UP000199301">
    <property type="component" value="Unassembled WGS sequence"/>
</dbReference>
<feature type="transmembrane region" description="Helical" evidence="7">
    <location>
        <begin position="80"/>
        <end position="98"/>
    </location>
</feature>
<feature type="transmembrane region" description="Helical" evidence="7">
    <location>
        <begin position="393"/>
        <end position="413"/>
    </location>
</feature>
<feature type="transmembrane region" description="Helical" evidence="7">
    <location>
        <begin position="44"/>
        <end position="68"/>
    </location>
</feature>
<evidence type="ECO:0000256" key="6">
    <source>
        <dbReference type="SAM" id="MobiDB-lite"/>
    </source>
</evidence>
<feature type="transmembrane region" description="Helical" evidence="7">
    <location>
        <begin position="425"/>
        <end position="445"/>
    </location>
</feature>
<evidence type="ECO:0000256" key="3">
    <source>
        <dbReference type="ARBA" id="ARBA00022692"/>
    </source>
</evidence>
<feature type="transmembrane region" description="Helical" evidence="7">
    <location>
        <begin position="136"/>
        <end position="158"/>
    </location>
</feature>
<dbReference type="SUPFAM" id="SSF103473">
    <property type="entry name" value="MFS general substrate transporter"/>
    <property type="match status" value="1"/>
</dbReference>
<dbReference type="Pfam" id="PF07690">
    <property type="entry name" value="MFS_1"/>
    <property type="match status" value="1"/>
</dbReference>
<dbReference type="PANTHER" id="PTHR23515">
    <property type="entry name" value="HIGH-AFFINITY NITRATE TRANSPORTER 2.3"/>
    <property type="match status" value="1"/>
</dbReference>
<accession>A0A1H1A5N0</accession>
<evidence type="ECO:0000256" key="4">
    <source>
        <dbReference type="ARBA" id="ARBA00022989"/>
    </source>
</evidence>
<protein>
    <submittedName>
        <fullName evidence="8">MFS transporter, NNP family, nitrate/nitrite transporter</fullName>
    </submittedName>
</protein>
<evidence type="ECO:0000313" key="9">
    <source>
        <dbReference type="Proteomes" id="UP000199301"/>
    </source>
</evidence>
<dbReference type="OrthoDB" id="9771451at2"/>
<feature type="compositionally biased region" description="Basic and acidic residues" evidence="6">
    <location>
        <begin position="1"/>
        <end position="13"/>
    </location>
</feature>
<reference evidence="9" key="1">
    <citation type="submission" date="2016-10" db="EMBL/GenBank/DDBJ databases">
        <authorList>
            <person name="Varghese N."/>
            <person name="Submissions S."/>
        </authorList>
    </citation>
    <scope>NUCLEOTIDE SEQUENCE [LARGE SCALE GENOMIC DNA]</scope>
    <source>
        <strain evidence="9">DSM 45459</strain>
    </source>
</reference>
<organism evidence="8 9">
    <name type="scientific">Actinopolyspora saharensis</name>
    <dbReference type="NCBI Taxonomy" id="995062"/>
    <lineage>
        <taxon>Bacteria</taxon>
        <taxon>Bacillati</taxon>
        <taxon>Actinomycetota</taxon>
        <taxon>Actinomycetes</taxon>
        <taxon>Actinopolysporales</taxon>
        <taxon>Actinopolysporaceae</taxon>
        <taxon>Actinopolyspora</taxon>
    </lineage>
</organism>
<evidence type="ECO:0000256" key="2">
    <source>
        <dbReference type="ARBA" id="ARBA00008432"/>
    </source>
</evidence>
<comment type="subcellular location">
    <subcellularLocation>
        <location evidence="1">Membrane</location>
        <topology evidence="1">Multi-pass membrane protein</topology>
    </subcellularLocation>
</comment>
<feature type="transmembrane region" description="Helical" evidence="7">
    <location>
        <begin position="336"/>
        <end position="353"/>
    </location>
</feature>
<keyword evidence="5 7" id="KW-0472">Membrane</keyword>
<proteinExistence type="inferred from homology"/>
<evidence type="ECO:0000313" key="8">
    <source>
        <dbReference type="EMBL" id="SDQ34801.1"/>
    </source>
</evidence>
<comment type="similarity">
    <text evidence="2">Belongs to the major facilitator superfamily. Nitrate/nitrite porter (TC 2.A.1.8) family.</text>
</comment>
<feature type="transmembrane region" description="Helical" evidence="7">
    <location>
        <begin position="279"/>
        <end position="300"/>
    </location>
</feature>
<feature type="transmembrane region" description="Helical" evidence="7">
    <location>
        <begin position="203"/>
        <end position="225"/>
    </location>
</feature>
<sequence>MSVSTAEKEESTPARKRGNWINDWRPENPAFWRSKGRKIAWKNLGISVVAEHLGFNVWTLMSIVVVGLDEVGYSFGVGQQLWLLILPNLIGALLRVPYTFAVPRFGGRGWTTTSVCLLLIPCAMLAAAVTAENTPYWFFLLTAAAMGVGGGNFSSSMTNISFFFPEHRKGLALGLNAAGGNIGVAVSQLLVPFVMHLGAGVNLSYAALMWMPVIILTGACSWRYMNSLTAAKPDNGSYREAVRSRHTPVMALLYVGTFGSFIGFSFAFPSLIEIAFSDFSSFMGIAFIGALIGSVARPLGGWFSDRIGGARITMWNFLGLAAGTVGVLAGTHLDSFAVFFGPFVLLFVLTGIGNGSTYRMIPPVFVREAEQRAARTGEDLETAHRAAKRRSGAVIGVVGAVGAFGGVLINLVFKFSLQATGTLTPALLSVFALFLVCAAMTWWHYIRTDVPRTERARAAGV</sequence>
<keyword evidence="3 7" id="KW-0812">Transmembrane</keyword>
<keyword evidence="9" id="KW-1185">Reference proteome</keyword>
<dbReference type="GO" id="GO:0016020">
    <property type="term" value="C:membrane"/>
    <property type="evidence" value="ECO:0007669"/>
    <property type="project" value="UniProtKB-SubCell"/>
</dbReference>
<dbReference type="AlphaFoldDB" id="A0A1H1A5N0"/>
<evidence type="ECO:0000256" key="7">
    <source>
        <dbReference type="SAM" id="Phobius"/>
    </source>
</evidence>
<keyword evidence="4 7" id="KW-1133">Transmembrane helix</keyword>
<dbReference type="GO" id="GO:0015112">
    <property type="term" value="F:nitrate transmembrane transporter activity"/>
    <property type="evidence" value="ECO:0007669"/>
    <property type="project" value="InterPro"/>
</dbReference>
<dbReference type="STRING" id="995062.SAMN04489718_1419"/>
<dbReference type="InterPro" id="IPR044772">
    <property type="entry name" value="NO3_transporter"/>
</dbReference>
<feature type="transmembrane region" description="Helical" evidence="7">
    <location>
        <begin position="312"/>
        <end position="330"/>
    </location>
</feature>
<feature type="region of interest" description="Disordered" evidence="6">
    <location>
        <begin position="1"/>
        <end position="21"/>
    </location>
</feature>
<evidence type="ECO:0000256" key="1">
    <source>
        <dbReference type="ARBA" id="ARBA00004141"/>
    </source>
</evidence>
<feature type="transmembrane region" description="Helical" evidence="7">
    <location>
        <begin position="110"/>
        <end position="130"/>
    </location>
</feature>
<feature type="transmembrane region" description="Helical" evidence="7">
    <location>
        <begin position="170"/>
        <end position="191"/>
    </location>
</feature>